<dbReference type="SUPFAM" id="SSF50156">
    <property type="entry name" value="PDZ domain-like"/>
    <property type="match status" value="1"/>
</dbReference>
<feature type="domain" description="PDZ" evidence="6">
    <location>
        <begin position="95"/>
        <end position="164"/>
    </location>
</feature>
<dbReference type="PANTHER" id="PTHR32060:SF30">
    <property type="entry name" value="CARBOXY-TERMINAL PROCESSING PROTEASE CTPA"/>
    <property type="match status" value="1"/>
</dbReference>
<dbReference type="Proteomes" id="UP000295184">
    <property type="component" value="Unassembled WGS sequence"/>
</dbReference>
<comment type="similarity">
    <text evidence="1">Belongs to the peptidase S41A family.</text>
</comment>
<keyword evidence="2 7" id="KW-0645">Protease</keyword>
<dbReference type="GO" id="GO:0007165">
    <property type="term" value="P:signal transduction"/>
    <property type="evidence" value="ECO:0007669"/>
    <property type="project" value="TreeGrafter"/>
</dbReference>
<keyword evidence="3" id="KW-0378">Hydrolase</keyword>
<dbReference type="GO" id="GO:0006508">
    <property type="term" value="P:proteolysis"/>
    <property type="evidence" value="ECO:0007669"/>
    <property type="project" value="UniProtKB-KW"/>
</dbReference>
<dbReference type="Gene3D" id="3.90.226.10">
    <property type="entry name" value="2-enoyl-CoA Hydratase, Chain A, domain 1"/>
    <property type="match status" value="1"/>
</dbReference>
<dbReference type="GO" id="GO:0004175">
    <property type="term" value="F:endopeptidase activity"/>
    <property type="evidence" value="ECO:0007669"/>
    <property type="project" value="TreeGrafter"/>
</dbReference>
<dbReference type="GO" id="GO:0030288">
    <property type="term" value="C:outer membrane-bounded periplasmic space"/>
    <property type="evidence" value="ECO:0007669"/>
    <property type="project" value="TreeGrafter"/>
</dbReference>
<dbReference type="EMBL" id="SLUM01000003">
    <property type="protein sequence ID" value="TCL60736.1"/>
    <property type="molecule type" value="Genomic_DNA"/>
</dbReference>
<dbReference type="InterPro" id="IPR029045">
    <property type="entry name" value="ClpP/crotonase-like_dom_sf"/>
</dbReference>
<dbReference type="RefSeq" id="WP_058962823.1">
    <property type="nucleotide sequence ID" value="NZ_CABKVM010000011.1"/>
</dbReference>
<dbReference type="CDD" id="cd07560">
    <property type="entry name" value="Peptidase_S41_CPP"/>
    <property type="match status" value="1"/>
</dbReference>
<feature type="compositionally biased region" description="Low complexity" evidence="5">
    <location>
        <begin position="398"/>
        <end position="451"/>
    </location>
</feature>
<evidence type="ECO:0000313" key="8">
    <source>
        <dbReference type="Proteomes" id="UP000295184"/>
    </source>
</evidence>
<dbReference type="Pfam" id="PF17820">
    <property type="entry name" value="PDZ_6"/>
    <property type="match status" value="1"/>
</dbReference>
<evidence type="ECO:0000256" key="1">
    <source>
        <dbReference type="ARBA" id="ARBA00009179"/>
    </source>
</evidence>
<dbReference type="InterPro" id="IPR036034">
    <property type="entry name" value="PDZ_sf"/>
</dbReference>
<name>A0A4R1R5E3_9FIRM</name>
<dbReference type="InterPro" id="IPR041489">
    <property type="entry name" value="PDZ_6"/>
</dbReference>
<dbReference type="Pfam" id="PF03572">
    <property type="entry name" value="Peptidase_S41"/>
    <property type="match status" value="1"/>
</dbReference>
<evidence type="ECO:0000256" key="3">
    <source>
        <dbReference type="ARBA" id="ARBA00022801"/>
    </source>
</evidence>
<evidence type="ECO:0000259" key="6">
    <source>
        <dbReference type="PROSITE" id="PS50106"/>
    </source>
</evidence>
<comment type="caution">
    <text evidence="7">The sequence shown here is derived from an EMBL/GenBank/DDBJ whole genome shotgun (WGS) entry which is preliminary data.</text>
</comment>
<gene>
    <name evidence="7" type="ORF">EDD77_10357</name>
</gene>
<dbReference type="PROSITE" id="PS50106">
    <property type="entry name" value="PDZ"/>
    <property type="match status" value="1"/>
</dbReference>
<protein>
    <submittedName>
        <fullName evidence="7">Carboxyl-terminal processing protease</fullName>
    </submittedName>
</protein>
<dbReference type="InterPro" id="IPR001478">
    <property type="entry name" value="PDZ"/>
</dbReference>
<evidence type="ECO:0000313" key="7">
    <source>
        <dbReference type="EMBL" id="TCL60736.1"/>
    </source>
</evidence>
<dbReference type="InterPro" id="IPR005151">
    <property type="entry name" value="Tail-specific_protease"/>
</dbReference>
<dbReference type="SMART" id="SM00228">
    <property type="entry name" value="PDZ"/>
    <property type="match status" value="1"/>
</dbReference>
<feature type="region of interest" description="Disordered" evidence="5">
    <location>
        <begin position="384"/>
        <end position="451"/>
    </location>
</feature>
<keyword evidence="4" id="KW-0720">Serine protease</keyword>
<dbReference type="Gene3D" id="2.30.42.10">
    <property type="match status" value="1"/>
</dbReference>
<dbReference type="SMART" id="SM00245">
    <property type="entry name" value="TSPc"/>
    <property type="match status" value="1"/>
</dbReference>
<accession>A0A4R1R5E3</accession>
<evidence type="ECO:0000256" key="2">
    <source>
        <dbReference type="ARBA" id="ARBA00022670"/>
    </source>
</evidence>
<sequence length="451" mass="47231">MNKKISISMALTIAIIAMTVTFSITMILARQMFDATIPSVKEKESMYSKIAELDKYVRANYYGDIQDATLNDMMAYGYVLGIGDKNASYYTAKQYAELVEVQNGNIMGIGVDVVKDSSGHARITKVYDSSPASELGLQVGGFITAINGAEVKGLTAANVTAQLQGEAGTEVTVTYMAPDGTTADHTINRSRYTIPSVEYQMLGESYGYIRIYRFDGTTQGTFSKAVEDLQNQGAKALIFDLRDNAGGQMDVAVNCIDQLVPEADIVFAEDKNGEQTLLGSSDENYVDLPMVVLVNSGTASTAELFAASLRQLSGAQLVGSTTAGKGTIQADPYRMSDGSAVVITTAKMLTSDKTSFDGTGLTVDVEVATKADGSDTTLVGVEEDTQVQKAEGVAQTMTGGTASTGTDATSAASGDASASQSTDEGGETTGESTDASTAAESTAQTDGTDGE</sequence>
<dbReference type="Gene3D" id="3.30.750.44">
    <property type="match status" value="1"/>
</dbReference>
<evidence type="ECO:0000256" key="5">
    <source>
        <dbReference type="SAM" id="MobiDB-lite"/>
    </source>
</evidence>
<dbReference type="PANTHER" id="PTHR32060">
    <property type="entry name" value="TAIL-SPECIFIC PROTEASE"/>
    <property type="match status" value="1"/>
</dbReference>
<dbReference type="AlphaFoldDB" id="A0A4R1R5E3"/>
<dbReference type="InterPro" id="IPR004447">
    <property type="entry name" value="Peptidase_S41A"/>
</dbReference>
<evidence type="ECO:0000256" key="4">
    <source>
        <dbReference type="ARBA" id="ARBA00022825"/>
    </source>
</evidence>
<proteinExistence type="inferred from homology"/>
<dbReference type="STRING" id="1650663.GCA_001486665_00303"/>
<dbReference type="GO" id="GO:0008236">
    <property type="term" value="F:serine-type peptidase activity"/>
    <property type="evidence" value="ECO:0007669"/>
    <property type="project" value="UniProtKB-KW"/>
</dbReference>
<organism evidence="7 8">
    <name type="scientific">Allofournierella massiliensis</name>
    <dbReference type="NCBI Taxonomy" id="1650663"/>
    <lineage>
        <taxon>Bacteria</taxon>
        <taxon>Bacillati</taxon>
        <taxon>Bacillota</taxon>
        <taxon>Clostridia</taxon>
        <taxon>Eubacteriales</taxon>
        <taxon>Oscillospiraceae</taxon>
        <taxon>Allofournierella</taxon>
    </lineage>
</organism>
<reference evidence="7 8" key="1">
    <citation type="submission" date="2019-03" db="EMBL/GenBank/DDBJ databases">
        <title>Genomic Encyclopedia of Type Strains, Phase IV (KMG-IV): sequencing the most valuable type-strain genomes for metagenomic binning, comparative biology and taxonomic classification.</title>
        <authorList>
            <person name="Goeker M."/>
        </authorList>
    </citation>
    <scope>NUCLEOTIDE SEQUENCE [LARGE SCALE GENOMIC DNA]</scope>
    <source>
        <strain evidence="7 8">DSM 100451</strain>
    </source>
</reference>
<dbReference type="SUPFAM" id="SSF52096">
    <property type="entry name" value="ClpP/crotonase"/>
    <property type="match status" value="1"/>
</dbReference>